<keyword evidence="4" id="KW-1185">Reference proteome</keyword>
<dbReference type="GO" id="GO:0016829">
    <property type="term" value="F:lyase activity"/>
    <property type="evidence" value="ECO:0007669"/>
    <property type="project" value="UniProtKB-KW"/>
</dbReference>
<keyword evidence="1" id="KW-0479">Metal-binding</keyword>
<dbReference type="EMBL" id="CP077062">
    <property type="protein sequence ID" value="QWZ08161.1"/>
    <property type="molecule type" value="Genomic_DNA"/>
</dbReference>
<evidence type="ECO:0000256" key="2">
    <source>
        <dbReference type="ARBA" id="ARBA00023239"/>
    </source>
</evidence>
<name>A0A975SYG1_9ACTN</name>
<dbReference type="PANTHER" id="PTHR33542">
    <property type="entry name" value="SIROHYDROCHLORIN FERROCHELATASE, CHLOROPLASTIC"/>
    <property type="match status" value="1"/>
</dbReference>
<keyword evidence="2" id="KW-0456">Lyase</keyword>
<dbReference type="CDD" id="cd03416">
    <property type="entry name" value="CbiX_SirB_N"/>
    <property type="match status" value="1"/>
</dbReference>
<dbReference type="RefSeq" id="WP_216939670.1">
    <property type="nucleotide sequence ID" value="NZ_CP077062.1"/>
</dbReference>
<gene>
    <name evidence="3" type="ORF">KRR39_22965</name>
</gene>
<dbReference type="Proteomes" id="UP000683575">
    <property type="component" value="Chromosome"/>
</dbReference>
<dbReference type="PANTHER" id="PTHR33542:SF5">
    <property type="entry name" value="FERROCHELATASE CHE1"/>
    <property type="match status" value="1"/>
</dbReference>
<dbReference type="GO" id="GO:0046872">
    <property type="term" value="F:metal ion binding"/>
    <property type="evidence" value="ECO:0007669"/>
    <property type="project" value="UniProtKB-KW"/>
</dbReference>
<accession>A0A975SYG1</accession>
<dbReference type="InterPro" id="IPR002762">
    <property type="entry name" value="CbiX-like"/>
</dbReference>
<organism evidence="3 4">
    <name type="scientific">Nocardioides panacis</name>
    <dbReference type="NCBI Taxonomy" id="2849501"/>
    <lineage>
        <taxon>Bacteria</taxon>
        <taxon>Bacillati</taxon>
        <taxon>Actinomycetota</taxon>
        <taxon>Actinomycetes</taxon>
        <taxon>Propionibacteriales</taxon>
        <taxon>Nocardioidaceae</taxon>
        <taxon>Nocardioides</taxon>
    </lineage>
</organism>
<evidence type="ECO:0000256" key="1">
    <source>
        <dbReference type="ARBA" id="ARBA00022723"/>
    </source>
</evidence>
<protein>
    <recommendedName>
        <fullName evidence="5">Sirohydrochlorin chelatase</fullName>
    </recommendedName>
</protein>
<dbReference type="AlphaFoldDB" id="A0A975SYG1"/>
<reference evidence="3" key="1">
    <citation type="submission" date="2021-06" db="EMBL/GenBank/DDBJ databases">
        <title>Complete genome sequence of Nocardioides sp. G188.</title>
        <authorList>
            <person name="Im W.-T."/>
        </authorList>
    </citation>
    <scope>NUCLEOTIDE SEQUENCE</scope>
    <source>
        <strain evidence="3">G188</strain>
    </source>
</reference>
<sequence>MTTPLVALAHGTRHPAGARTLEALVARVRYRLPDVPVRTAYVEVQRPSLGEVLAGVQGSAVVVPLLLAHGPTARPDATNGCLVAEPLGPDRLLAEVLGVRLVAAGARPGQPVVLVAAGSPDPCAQGDTARAARLLEEIWRGPVRAAHLTGRGERMSEVVDAFGRLGVAPPAVAPYLIGPGELHGRAREDARSLGLTTVADVLGDHPMVAEAIARRYRATVAHRFALSLA</sequence>
<dbReference type="Pfam" id="PF01903">
    <property type="entry name" value="CbiX"/>
    <property type="match status" value="2"/>
</dbReference>
<dbReference type="InterPro" id="IPR050963">
    <property type="entry name" value="Sirohydro_Cobaltochel/CbiX"/>
</dbReference>
<dbReference type="KEGG" id="nps:KRR39_22965"/>
<evidence type="ECO:0000313" key="4">
    <source>
        <dbReference type="Proteomes" id="UP000683575"/>
    </source>
</evidence>
<proteinExistence type="predicted"/>
<evidence type="ECO:0008006" key="5">
    <source>
        <dbReference type="Google" id="ProtNLM"/>
    </source>
</evidence>
<evidence type="ECO:0000313" key="3">
    <source>
        <dbReference type="EMBL" id="QWZ08161.1"/>
    </source>
</evidence>